<evidence type="ECO:0000313" key="3">
    <source>
        <dbReference type="EMBL" id="MDN0076600.1"/>
    </source>
</evidence>
<sequence length="289" mass="33141">MSYLKNLNYLILGSSRIDEWHSYFTDFLSMEVHEQADGSLKVRMDEQAYRFIVKPSETEDIWAAGFQVANRAELRAFEQHLRSRGIECVHGTADEVAERQVEDMFWFQDPEGLRLEAVCNPLRLSEPPALPHIPGGFLTGSQGFGHIAITAEDLDACEAFYKDVLDFKVSDYIRQDIQGFPIRFTFFHINPRHHTLALAGVPALYRMHHLMVEVKDVDVVGRALERAKNMDIPIHMEMGRHPNDRMLSFYAKTPSDSNVEFGTGGLEINDESHWEVKTYDAISEWGHKL</sequence>
<feature type="domain" description="VOC" evidence="2">
    <location>
        <begin position="6"/>
        <end position="120"/>
    </location>
</feature>
<protein>
    <submittedName>
        <fullName evidence="3">VOC family protein</fullName>
    </submittedName>
</protein>
<dbReference type="Pfam" id="PF00903">
    <property type="entry name" value="Glyoxalase"/>
    <property type="match status" value="1"/>
</dbReference>
<feature type="domain" description="VOC" evidence="2">
    <location>
        <begin position="143"/>
        <end position="264"/>
    </location>
</feature>
<proteinExistence type="predicted"/>
<evidence type="ECO:0000313" key="4">
    <source>
        <dbReference type="Proteomes" id="UP001168540"/>
    </source>
</evidence>
<dbReference type="SUPFAM" id="SSF54593">
    <property type="entry name" value="Glyoxalase/Bleomycin resistance protein/Dihydroxybiphenyl dioxygenase"/>
    <property type="match status" value="1"/>
</dbReference>
<dbReference type="CDD" id="cd07237">
    <property type="entry name" value="BphC1-RGP6_C_like"/>
    <property type="match status" value="1"/>
</dbReference>
<dbReference type="InterPro" id="IPR029068">
    <property type="entry name" value="Glyas_Bleomycin-R_OHBP_Dase"/>
</dbReference>
<dbReference type="EMBL" id="JAUEDK010000037">
    <property type="protein sequence ID" value="MDN0076600.1"/>
    <property type="molecule type" value="Genomic_DNA"/>
</dbReference>
<dbReference type="CDD" id="cd07252">
    <property type="entry name" value="BphC1-RGP6_N_like"/>
    <property type="match status" value="1"/>
</dbReference>
<keyword evidence="4" id="KW-1185">Reference proteome</keyword>
<dbReference type="PROSITE" id="PS51819">
    <property type="entry name" value="VOC"/>
    <property type="match status" value="2"/>
</dbReference>
<accession>A0ABT7XSA6</accession>
<reference evidence="3" key="1">
    <citation type="submission" date="2023-06" db="EMBL/GenBank/DDBJ databases">
        <authorList>
            <person name="Zhang S."/>
        </authorList>
    </citation>
    <scope>NUCLEOTIDE SEQUENCE</scope>
    <source>
        <strain evidence="3">SG2303</strain>
    </source>
</reference>
<dbReference type="Pfam" id="PF22632">
    <property type="entry name" value="BphC_D1"/>
    <property type="match status" value="1"/>
</dbReference>
<comment type="caution">
    <text evidence="3">The sequence shown here is derived from an EMBL/GenBank/DDBJ whole genome shotgun (WGS) entry which is preliminary data.</text>
</comment>
<keyword evidence="1" id="KW-0479">Metal-binding</keyword>
<dbReference type="Gene3D" id="3.10.180.10">
    <property type="entry name" value="2,3-Dihydroxybiphenyl 1,2-Dioxygenase, domain 1"/>
    <property type="match status" value="2"/>
</dbReference>
<organism evidence="3 4">
    <name type="scientific">Crenobacter oryzisoli</name>
    <dbReference type="NCBI Taxonomy" id="3056844"/>
    <lineage>
        <taxon>Bacteria</taxon>
        <taxon>Pseudomonadati</taxon>
        <taxon>Pseudomonadota</taxon>
        <taxon>Betaproteobacteria</taxon>
        <taxon>Neisseriales</taxon>
        <taxon>Neisseriaceae</taxon>
        <taxon>Crenobacter</taxon>
    </lineage>
</organism>
<dbReference type="PANTHER" id="PTHR43048">
    <property type="entry name" value="METHYLMALONYL-COA EPIMERASE"/>
    <property type="match status" value="1"/>
</dbReference>
<dbReference type="InterPro" id="IPR004360">
    <property type="entry name" value="Glyas_Fos-R_dOase_dom"/>
</dbReference>
<dbReference type="InterPro" id="IPR051785">
    <property type="entry name" value="MMCE/EMCE_epimerase"/>
</dbReference>
<evidence type="ECO:0000259" key="2">
    <source>
        <dbReference type="PROSITE" id="PS51819"/>
    </source>
</evidence>
<dbReference type="Proteomes" id="UP001168540">
    <property type="component" value="Unassembled WGS sequence"/>
</dbReference>
<dbReference type="RefSeq" id="WP_289831253.1">
    <property type="nucleotide sequence ID" value="NZ_JAUEDK010000037.1"/>
</dbReference>
<dbReference type="PANTHER" id="PTHR43048:SF3">
    <property type="entry name" value="METHYLMALONYL-COA EPIMERASE, MITOCHONDRIAL"/>
    <property type="match status" value="1"/>
</dbReference>
<dbReference type="InterPro" id="IPR037523">
    <property type="entry name" value="VOC_core"/>
</dbReference>
<evidence type="ECO:0000256" key="1">
    <source>
        <dbReference type="ARBA" id="ARBA00022723"/>
    </source>
</evidence>
<name>A0ABT7XSA6_9NEIS</name>
<gene>
    <name evidence="3" type="ORF">QU481_17165</name>
</gene>